<name>S6AM70_SULDS</name>
<dbReference type="HOGENOM" id="CLU_1516200_0_0_4"/>
<organism evidence="2 3">
    <name type="scientific">Sulfuricella denitrificans (strain DSM 22764 / NBRC 105220 / skB26)</name>
    <dbReference type="NCBI Taxonomy" id="1163617"/>
    <lineage>
        <taxon>Bacteria</taxon>
        <taxon>Pseudomonadati</taxon>
        <taxon>Pseudomonadota</taxon>
        <taxon>Betaproteobacteria</taxon>
        <taxon>Nitrosomonadales</taxon>
        <taxon>Sulfuricellaceae</taxon>
        <taxon>Sulfuricella</taxon>
    </lineage>
</organism>
<dbReference type="SUPFAM" id="SSF55136">
    <property type="entry name" value="Probable bacterial effector-binding domain"/>
    <property type="match status" value="1"/>
</dbReference>
<keyword evidence="3" id="KW-1185">Reference proteome</keyword>
<dbReference type="RefSeq" id="WP_009205054.1">
    <property type="nucleotide sequence ID" value="NC_022357.1"/>
</dbReference>
<gene>
    <name evidence="2" type="ORF">SCD_n02048</name>
</gene>
<proteinExistence type="predicted"/>
<dbReference type="STRING" id="1163617.SCD_n02048"/>
<evidence type="ECO:0000313" key="2">
    <source>
        <dbReference type="EMBL" id="BAN35859.1"/>
    </source>
</evidence>
<dbReference type="Proteomes" id="UP000015559">
    <property type="component" value="Chromosome"/>
</dbReference>
<dbReference type="AlphaFoldDB" id="S6AM70"/>
<sequence>MKKNWLYFLLAFAAPLVGIFWWVGGFASAKVQTDLVRGPYHYAYLEHSGDYVKLPDKQLEALRALQAQGVAHGAAITLMQNDPRTAAKSMLKARTGYLVEAGVSVREPLKLADVPARSVVVVQLRAHPRLAAGKVYATLLKYLDEHGMKLKLPTLEIYQNSTLTVEMDI</sequence>
<dbReference type="KEGG" id="sdr:SCD_n02048"/>
<accession>S6AM70</accession>
<evidence type="ECO:0000313" key="3">
    <source>
        <dbReference type="Proteomes" id="UP000015559"/>
    </source>
</evidence>
<dbReference type="InterPro" id="IPR029442">
    <property type="entry name" value="GyrI-like"/>
</dbReference>
<dbReference type="eggNOG" id="COG4978">
    <property type="taxonomic scope" value="Bacteria"/>
</dbReference>
<reference evidence="2 3" key="1">
    <citation type="journal article" date="2012" name="Appl. Environ. Microbiol.">
        <title>Draft genome sequence of a psychrotolerant sulfur-oxidizing bacterium, Sulfuricella denitrificans skB26, and proteomic insights into cold adaptation.</title>
        <authorList>
            <person name="Watanabe T."/>
            <person name="Kojima H."/>
            <person name="Fukui M."/>
        </authorList>
    </citation>
    <scope>NUCLEOTIDE SEQUENCE [LARGE SCALE GENOMIC DNA]</scope>
    <source>
        <strain evidence="3">skB26</strain>
    </source>
</reference>
<evidence type="ECO:0000259" key="1">
    <source>
        <dbReference type="Pfam" id="PF06445"/>
    </source>
</evidence>
<dbReference type="InterPro" id="IPR011256">
    <property type="entry name" value="Reg_factor_effector_dom_sf"/>
</dbReference>
<dbReference type="EMBL" id="AP013066">
    <property type="protein sequence ID" value="BAN35859.1"/>
    <property type="molecule type" value="Genomic_DNA"/>
</dbReference>
<feature type="domain" description="GyrI-like small molecule binding" evidence="1">
    <location>
        <begin position="39"/>
        <end position="161"/>
    </location>
</feature>
<protein>
    <recommendedName>
        <fullName evidence="1">GyrI-like small molecule binding domain-containing protein</fullName>
    </recommendedName>
</protein>
<dbReference type="Gene3D" id="3.20.80.10">
    <property type="entry name" value="Regulatory factor, effector binding domain"/>
    <property type="match status" value="1"/>
</dbReference>
<dbReference type="Pfam" id="PF06445">
    <property type="entry name" value="GyrI-like"/>
    <property type="match status" value="1"/>
</dbReference>